<keyword evidence="4 7" id="KW-0812">Transmembrane</keyword>
<protein>
    <recommendedName>
        <fullName evidence="8">Acyltransferase 3 domain-containing protein</fullName>
    </recommendedName>
</protein>
<organism evidence="9 10">
    <name type="scientific">Domibacillus iocasae</name>
    <dbReference type="NCBI Taxonomy" id="1714016"/>
    <lineage>
        <taxon>Bacteria</taxon>
        <taxon>Bacillati</taxon>
        <taxon>Bacillota</taxon>
        <taxon>Bacilli</taxon>
        <taxon>Bacillales</taxon>
        <taxon>Bacillaceae</taxon>
        <taxon>Domibacillus</taxon>
    </lineage>
</organism>
<dbReference type="InterPro" id="IPR002656">
    <property type="entry name" value="Acyl_transf_3_dom"/>
</dbReference>
<evidence type="ECO:0000256" key="5">
    <source>
        <dbReference type="ARBA" id="ARBA00022989"/>
    </source>
</evidence>
<comment type="caution">
    <text evidence="9">The sequence shown here is derived from an EMBL/GenBank/DDBJ whole genome shotgun (WGS) entry which is preliminary data.</text>
</comment>
<feature type="transmembrane region" description="Helical" evidence="7">
    <location>
        <begin position="152"/>
        <end position="169"/>
    </location>
</feature>
<feature type="transmembrane region" description="Helical" evidence="7">
    <location>
        <begin position="181"/>
        <end position="204"/>
    </location>
</feature>
<feature type="transmembrane region" description="Helical" evidence="7">
    <location>
        <begin position="271"/>
        <end position="290"/>
    </location>
</feature>
<reference evidence="9 10" key="1">
    <citation type="submission" date="2016-06" db="EMBL/GenBank/DDBJ databases">
        <title>Domibacillus iocasae genome sequencing.</title>
        <authorList>
            <person name="Verma A."/>
            <person name="Pal Y."/>
            <person name="Ojha A.K."/>
            <person name="Krishnamurthi S."/>
        </authorList>
    </citation>
    <scope>NUCLEOTIDE SEQUENCE [LARGE SCALE GENOMIC DNA]</scope>
    <source>
        <strain evidence="9 10">DSM 29979</strain>
    </source>
</reference>
<dbReference type="AlphaFoldDB" id="A0A1E7DPI1"/>
<comment type="subcellular location">
    <subcellularLocation>
        <location evidence="1">Cell membrane</location>
        <topology evidence="1">Multi-pass membrane protein</topology>
    </subcellularLocation>
</comment>
<evidence type="ECO:0000256" key="2">
    <source>
        <dbReference type="ARBA" id="ARBA00007400"/>
    </source>
</evidence>
<sequence length="351" mass="40431">MKSTVEEIFLIRAIACLCVVLIHALTVVVWNFPPASEQTRSMMMSGQLLLMFATPIFVFISEFVLSYNYKTSVPKGFFGKRIRFIFIPFVVMALFYAFLTASSDGIGAVWERTVENLFLARYHGYFILIIFQFYLLHALFARFLARLSPVPIITLSLFINAGYLSFFHFTEPILSADLWRFLYWIPFPGWLVYFTIGYYAGFYFEVFKKKLSRRKMWILLSWPAAAGLVLALHHSGLITEISSKRVDVMLLTISTILVLFLFAFHVKRLPGWVLLISQYSFGIYLLHPFAQKIIQWIVKPLDWSEHPAALTILLWTVGILISILLTSVLNRLPFGAYIVGKINKKQKKSTA</sequence>
<keyword evidence="6 7" id="KW-0472">Membrane</keyword>
<feature type="transmembrane region" description="Helical" evidence="7">
    <location>
        <begin position="9"/>
        <end position="32"/>
    </location>
</feature>
<dbReference type="EMBL" id="MAMP01000021">
    <property type="protein sequence ID" value="OES44964.1"/>
    <property type="molecule type" value="Genomic_DNA"/>
</dbReference>
<feature type="transmembrane region" description="Helical" evidence="7">
    <location>
        <begin position="216"/>
        <end position="234"/>
    </location>
</feature>
<evidence type="ECO:0000256" key="4">
    <source>
        <dbReference type="ARBA" id="ARBA00022692"/>
    </source>
</evidence>
<dbReference type="PANTHER" id="PTHR40074">
    <property type="entry name" value="O-ACETYLTRANSFERASE WECH"/>
    <property type="match status" value="1"/>
</dbReference>
<dbReference type="GO" id="GO:0016413">
    <property type="term" value="F:O-acetyltransferase activity"/>
    <property type="evidence" value="ECO:0007669"/>
    <property type="project" value="TreeGrafter"/>
</dbReference>
<feature type="transmembrane region" description="Helical" evidence="7">
    <location>
        <begin position="44"/>
        <end position="65"/>
    </location>
</feature>
<keyword evidence="3" id="KW-1003">Cell membrane</keyword>
<feature type="transmembrane region" description="Helical" evidence="7">
    <location>
        <begin position="310"/>
        <end position="339"/>
    </location>
</feature>
<dbReference type="GO" id="GO:0005886">
    <property type="term" value="C:plasma membrane"/>
    <property type="evidence" value="ECO:0007669"/>
    <property type="project" value="UniProtKB-SubCell"/>
</dbReference>
<dbReference type="Pfam" id="PF01757">
    <property type="entry name" value="Acyl_transf_3"/>
    <property type="match status" value="1"/>
</dbReference>
<dbReference type="Proteomes" id="UP000095658">
    <property type="component" value="Unassembled WGS sequence"/>
</dbReference>
<proteinExistence type="inferred from homology"/>
<gene>
    <name evidence="9" type="ORF">BA724_06790</name>
</gene>
<evidence type="ECO:0000256" key="7">
    <source>
        <dbReference type="SAM" id="Phobius"/>
    </source>
</evidence>
<dbReference type="RefSeq" id="WP_069938586.1">
    <property type="nucleotide sequence ID" value="NZ_MAMP01000021.1"/>
</dbReference>
<evidence type="ECO:0000313" key="10">
    <source>
        <dbReference type="Proteomes" id="UP000095658"/>
    </source>
</evidence>
<evidence type="ECO:0000259" key="8">
    <source>
        <dbReference type="Pfam" id="PF01757"/>
    </source>
</evidence>
<name>A0A1E7DPI1_9BACI</name>
<feature type="domain" description="Acyltransferase 3" evidence="8">
    <location>
        <begin position="10"/>
        <end position="329"/>
    </location>
</feature>
<feature type="transmembrane region" description="Helical" evidence="7">
    <location>
        <begin position="85"/>
        <end position="110"/>
    </location>
</feature>
<comment type="similarity">
    <text evidence="2">Belongs to the acyltransferase 3 family.</text>
</comment>
<keyword evidence="5 7" id="KW-1133">Transmembrane helix</keyword>
<dbReference type="STRING" id="1714016.BA724_06790"/>
<evidence type="ECO:0000256" key="6">
    <source>
        <dbReference type="ARBA" id="ARBA00023136"/>
    </source>
</evidence>
<dbReference type="PANTHER" id="PTHR40074:SF2">
    <property type="entry name" value="O-ACETYLTRANSFERASE WECH"/>
    <property type="match status" value="1"/>
</dbReference>
<keyword evidence="10" id="KW-1185">Reference proteome</keyword>
<evidence type="ECO:0000256" key="3">
    <source>
        <dbReference type="ARBA" id="ARBA00022475"/>
    </source>
</evidence>
<evidence type="ECO:0000313" key="9">
    <source>
        <dbReference type="EMBL" id="OES44964.1"/>
    </source>
</evidence>
<evidence type="ECO:0000256" key="1">
    <source>
        <dbReference type="ARBA" id="ARBA00004651"/>
    </source>
</evidence>
<dbReference type="GO" id="GO:0009246">
    <property type="term" value="P:enterobacterial common antigen biosynthetic process"/>
    <property type="evidence" value="ECO:0007669"/>
    <property type="project" value="TreeGrafter"/>
</dbReference>
<accession>A0A1E7DPI1</accession>
<feature type="transmembrane region" description="Helical" evidence="7">
    <location>
        <begin position="122"/>
        <end position="145"/>
    </location>
</feature>
<feature type="transmembrane region" description="Helical" evidence="7">
    <location>
        <begin position="246"/>
        <end position="264"/>
    </location>
</feature>